<dbReference type="Gene3D" id="3.30.2390.20">
    <property type="entry name" value="Type VII secretion system EccB, repeat 1 domain"/>
    <property type="match status" value="1"/>
</dbReference>
<sequence>MAEGMLMPTTSAQVSGHKFLVRRIEHGLVMGDVRMIHDPLSRRRRALIFGAVACVMLAVGSLALAIFRPAMDPADAPLIRSESGALFVQLDGVVHPVANMASARLILGEPVEPVNASDVIITEMPRGVPMGLPDAPGIFSTPTDEEPERDWFVCQDVGTGDLHVVVTRDGLGPTLIAEGNGWLGASKSENGEVSWHLITADGRRELPAWDSPHGRIMRRYLGISDHTPRIYLTTELLNAIPERSAIAFPNPLPELVDAFPRSWLRADGALAEITLLQRAVLIDAGSSVFSDPTAVLGLHPDIDASLQLPADTVAWQDLSGGFACADGEGQMGFLETLESGVELSGDSRAKSFSTHTGGAVGVDSGFGYYVVSDVGLTHAVSSGEEMVALGLMDVDVVPWSVLRLLPQGSELSRKTALAPAY</sequence>
<accession>A0A160PMJ1</accession>
<proteinExistence type="predicted"/>
<gene>
    <name evidence="2" type="ORF">N24_0707</name>
</gene>
<evidence type="ECO:0000256" key="1">
    <source>
        <dbReference type="SAM" id="Phobius"/>
    </source>
</evidence>
<dbReference type="PANTHER" id="PTHR40765">
    <property type="entry name" value="ESX-2 SECRETION SYSTEM ATPASE ECCB2"/>
    <property type="match status" value="1"/>
</dbReference>
<evidence type="ECO:0008006" key="4">
    <source>
        <dbReference type="Google" id="ProtNLM"/>
    </source>
</evidence>
<name>A0A160PMJ1_9CORY</name>
<dbReference type="EMBL" id="AP017369">
    <property type="protein sequence ID" value="BAU94969.1"/>
    <property type="molecule type" value="Genomic_DNA"/>
</dbReference>
<keyword evidence="1" id="KW-0812">Transmembrane</keyword>
<dbReference type="NCBIfam" id="TIGR03919">
    <property type="entry name" value="T7SS_EccB"/>
    <property type="match status" value="1"/>
</dbReference>
<protein>
    <recommendedName>
        <fullName evidence="4">Type VII secretion protein EccB</fullName>
    </recommendedName>
</protein>
<reference evidence="2 3" key="1">
    <citation type="submission" date="2016-02" db="EMBL/GenBank/DDBJ databases">
        <title>Corynebacterium glutamicum N24 whole genome sequencing project.</title>
        <authorList>
            <person name="Matsutani M."/>
            <person name="Nangtapong N."/>
            <person name="Yakushi T."/>
            <person name="Matsushita K."/>
        </authorList>
    </citation>
    <scope>NUCLEOTIDE SEQUENCE [LARGE SCALE GENOMIC DNA]</scope>
    <source>
        <strain evidence="2 3">N24</strain>
    </source>
</reference>
<keyword evidence="1" id="KW-0472">Membrane</keyword>
<evidence type="ECO:0000313" key="3">
    <source>
        <dbReference type="Proteomes" id="UP000218244"/>
    </source>
</evidence>
<organism evidence="2 3">
    <name type="scientific">Corynebacterium suranareeae</name>
    <dbReference type="NCBI Taxonomy" id="2506452"/>
    <lineage>
        <taxon>Bacteria</taxon>
        <taxon>Bacillati</taxon>
        <taxon>Actinomycetota</taxon>
        <taxon>Actinomycetes</taxon>
        <taxon>Mycobacteriales</taxon>
        <taxon>Corynebacteriaceae</taxon>
        <taxon>Corynebacterium</taxon>
    </lineage>
</organism>
<dbReference type="AlphaFoldDB" id="A0A160PMJ1"/>
<dbReference type="Proteomes" id="UP000218244">
    <property type="component" value="Chromosome"/>
</dbReference>
<keyword evidence="1" id="KW-1133">Transmembrane helix</keyword>
<dbReference type="PANTHER" id="PTHR40765:SF2">
    <property type="entry name" value="ESX-2 SECRETION SYSTEM ATPASE ECCB2"/>
    <property type="match status" value="1"/>
</dbReference>
<dbReference type="InterPro" id="IPR007795">
    <property type="entry name" value="T7SS_EccB"/>
</dbReference>
<dbReference type="Pfam" id="PF05108">
    <property type="entry name" value="T7SS_ESX1_EccB"/>
    <property type="match status" value="2"/>
</dbReference>
<dbReference type="InterPro" id="IPR044857">
    <property type="entry name" value="T7SS_EccB_R1"/>
</dbReference>
<dbReference type="RefSeq" id="WP_096454421.1">
    <property type="nucleotide sequence ID" value="NZ_AP017369.1"/>
</dbReference>
<dbReference type="GO" id="GO:0005576">
    <property type="term" value="C:extracellular region"/>
    <property type="evidence" value="ECO:0007669"/>
    <property type="project" value="TreeGrafter"/>
</dbReference>
<evidence type="ECO:0000313" key="2">
    <source>
        <dbReference type="EMBL" id="BAU94969.1"/>
    </source>
</evidence>
<dbReference type="KEGG" id="csur:N24_0707"/>
<feature type="transmembrane region" description="Helical" evidence="1">
    <location>
        <begin position="46"/>
        <end position="67"/>
    </location>
</feature>
<keyword evidence="3" id="KW-1185">Reference proteome</keyword>